<dbReference type="EMBL" id="JAOZYB010000201">
    <property type="protein sequence ID" value="MEB3962971.1"/>
    <property type="molecule type" value="Genomic_DNA"/>
</dbReference>
<accession>A0ABU6CG22</accession>
<feature type="compositionally biased region" description="Polar residues" evidence="1">
    <location>
        <begin position="33"/>
        <end position="42"/>
    </location>
</feature>
<dbReference type="RefSeq" id="WP_324770620.1">
    <property type="nucleotide sequence ID" value="NZ_JAOZYB010000201.1"/>
</dbReference>
<proteinExistence type="predicted"/>
<organism evidence="2 3">
    <name type="scientific">Streptomyces kunmingensis</name>
    <dbReference type="NCBI Taxonomy" id="68225"/>
    <lineage>
        <taxon>Bacteria</taxon>
        <taxon>Bacillati</taxon>
        <taxon>Actinomycetota</taxon>
        <taxon>Actinomycetes</taxon>
        <taxon>Kitasatosporales</taxon>
        <taxon>Streptomycetaceae</taxon>
        <taxon>Streptomyces</taxon>
    </lineage>
</organism>
<evidence type="ECO:0000256" key="1">
    <source>
        <dbReference type="SAM" id="MobiDB-lite"/>
    </source>
</evidence>
<evidence type="ECO:0000313" key="3">
    <source>
        <dbReference type="Proteomes" id="UP001352223"/>
    </source>
</evidence>
<comment type="caution">
    <text evidence="2">The sequence shown here is derived from an EMBL/GenBank/DDBJ whole genome shotgun (WGS) entry which is preliminary data.</text>
</comment>
<keyword evidence="3" id="KW-1185">Reference proteome</keyword>
<sequence>MLLSTELGHWVGVADNPDVITNLIEIYERMASSDASCPQLPSTPAARRSGY</sequence>
<reference evidence="2 3" key="1">
    <citation type="submission" date="2022-10" db="EMBL/GenBank/DDBJ databases">
        <authorList>
            <person name="Xie J."/>
            <person name="Shen N."/>
        </authorList>
    </citation>
    <scope>NUCLEOTIDE SEQUENCE [LARGE SCALE GENOMIC DNA]</scope>
    <source>
        <strain evidence="2 3">DSM 41681</strain>
    </source>
</reference>
<feature type="region of interest" description="Disordered" evidence="1">
    <location>
        <begin position="32"/>
        <end position="51"/>
    </location>
</feature>
<evidence type="ECO:0000313" key="2">
    <source>
        <dbReference type="EMBL" id="MEB3962971.1"/>
    </source>
</evidence>
<gene>
    <name evidence="2" type="ORF">OKJ48_22370</name>
</gene>
<name>A0ABU6CG22_9ACTN</name>
<dbReference type="Proteomes" id="UP001352223">
    <property type="component" value="Unassembled WGS sequence"/>
</dbReference>
<protein>
    <submittedName>
        <fullName evidence="2">Uncharacterized protein</fullName>
    </submittedName>
</protein>